<feature type="region of interest" description="Disordered" evidence="1">
    <location>
        <begin position="1168"/>
        <end position="1239"/>
    </location>
</feature>
<dbReference type="EMBL" id="MU863634">
    <property type="protein sequence ID" value="KAK4101632.1"/>
    <property type="molecule type" value="Genomic_DNA"/>
</dbReference>
<gene>
    <name evidence="3" type="ORF">N658DRAFT_485939</name>
</gene>
<name>A0AAN6Q6F3_9PEZI</name>
<feature type="compositionally biased region" description="Basic and acidic residues" evidence="1">
    <location>
        <begin position="842"/>
        <end position="853"/>
    </location>
</feature>
<feature type="compositionally biased region" description="Low complexity" evidence="1">
    <location>
        <begin position="884"/>
        <end position="894"/>
    </location>
</feature>
<evidence type="ECO:0000313" key="3">
    <source>
        <dbReference type="EMBL" id="KAK4101632.1"/>
    </source>
</evidence>
<keyword evidence="2" id="KW-1133">Transmembrane helix</keyword>
<evidence type="ECO:0000256" key="2">
    <source>
        <dbReference type="SAM" id="Phobius"/>
    </source>
</evidence>
<feature type="transmembrane region" description="Helical" evidence="2">
    <location>
        <begin position="162"/>
        <end position="188"/>
    </location>
</feature>
<dbReference type="Proteomes" id="UP001305647">
    <property type="component" value="Unassembled WGS sequence"/>
</dbReference>
<keyword evidence="4" id="KW-1185">Reference proteome</keyword>
<feature type="region of interest" description="Disordered" evidence="1">
    <location>
        <begin position="662"/>
        <end position="787"/>
    </location>
</feature>
<feature type="compositionally biased region" description="Low complexity" evidence="1">
    <location>
        <begin position="424"/>
        <end position="439"/>
    </location>
</feature>
<reference evidence="3" key="1">
    <citation type="journal article" date="2023" name="Mol. Phylogenet. Evol.">
        <title>Genome-scale phylogeny and comparative genomics of the fungal order Sordariales.</title>
        <authorList>
            <person name="Hensen N."/>
            <person name="Bonometti L."/>
            <person name="Westerberg I."/>
            <person name="Brannstrom I.O."/>
            <person name="Guillou S."/>
            <person name="Cros-Aarteil S."/>
            <person name="Calhoun S."/>
            <person name="Haridas S."/>
            <person name="Kuo A."/>
            <person name="Mondo S."/>
            <person name="Pangilinan J."/>
            <person name="Riley R."/>
            <person name="LaButti K."/>
            <person name="Andreopoulos B."/>
            <person name="Lipzen A."/>
            <person name="Chen C."/>
            <person name="Yan M."/>
            <person name="Daum C."/>
            <person name="Ng V."/>
            <person name="Clum A."/>
            <person name="Steindorff A."/>
            <person name="Ohm R.A."/>
            <person name="Martin F."/>
            <person name="Silar P."/>
            <person name="Natvig D.O."/>
            <person name="Lalanne C."/>
            <person name="Gautier V."/>
            <person name="Ament-Velasquez S.L."/>
            <person name="Kruys A."/>
            <person name="Hutchinson M.I."/>
            <person name="Powell A.J."/>
            <person name="Barry K."/>
            <person name="Miller A.N."/>
            <person name="Grigoriev I.V."/>
            <person name="Debuchy R."/>
            <person name="Gladieux P."/>
            <person name="Hiltunen Thoren M."/>
            <person name="Johannesson H."/>
        </authorList>
    </citation>
    <scope>NUCLEOTIDE SEQUENCE</scope>
    <source>
        <strain evidence="3">CBS 757.83</strain>
    </source>
</reference>
<reference evidence="3" key="2">
    <citation type="submission" date="2023-05" db="EMBL/GenBank/DDBJ databases">
        <authorList>
            <consortium name="Lawrence Berkeley National Laboratory"/>
            <person name="Steindorff A."/>
            <person name="Hensen N."/>
            <person name="Bonometti L."/>
            <person name="Westerberg I."/>
            <person name="Brannstrom I.O."/>
            <person name="Guillou S."/>
            <person name="Cros-Aarteil S."/>
            <person name="Calhoun S."/>
            <person name="Haridas S."/>
            <person name="Kuo A."/>
            <person name="Mondo S."/>
            <person name="Pangilinan J."/>
            <person name="Riley R."/>
            <person name="Labutti K."/>
            <person name="Andreopoulos B."/>
            <person name="Lipzen A."/>
            <person name="Chen C."/>
            <person name="Yanf M."/>
            <person name="Daum C."/>
            <person name="Ng V."/>
            <person name="Clum A."/>
            <person name="Ohm R."/>
            <person name="Martin F."/>
            <person name="Silar P."/>
            <person name="Natvig D."/>
            <person name="Lalanne C."/>
            <person name="Gautier V."/>
            <person name="Ament-Velasquez S.L."/>
            <person name="Kruys A."/>
            <person name="Hutchinson M.I."/>
            <person name="Powell A.J."/>
            <person name="Barry K."/>
            <person name="Miller A.N."/>
            <person name="Grigoriev I.V."/>
            <person name="Debuchy R."/>
            <person name="Gladieux P."/>
            <person name="Thoren M.H."/>
            <person name="Johannesson H."/>
        </authorList>
    </citation>
    <scope>NUCLEOTIDE SEQUENCE</scope>
    <source>
        <strain evidence="3">CBS 757.83</strain>
    </source>
</reference>
<organism evidence="3 4">
    <name type="scientific">Parathielavia hyrcaniae</name>
    <dbReference type="NCBI Taxonomy" id="113614"/>
    <lineage>
        <taxon>Eukaryota</taxon>
        <taxon>Fungi</taxon>
        <taxon>Dikarya</taxon>
        <taxon>Ascomycota</taxon>
        <taxon>Pezizomycotina</taxon>
        <taxon>Sordariomycetes</taxon>
        <taxon>Sordariomycetidae</taxon>
        <taxon>Sordariales</taxon>
        <taxon>Chaetomiaceae</taxon>
        <taxon>Parathielavia</taxon>
    </lineage>
</organism>
<feature type="compositionally biased region" description="Basic and acidic residues" evidence="1">
    <location>
        <begin position="1220"/>
        <end position="1231"/>
    </location>
</feature>
<keyword evidence="2" id="KW-0472">Membrane</keyword>
<sequence length="1304" mass="142051">MVPLAACVGLSSQAHVSGRHKLAMYKRSCGISEVDTINLIQPYPMASMLRQKRASGVGVDNAVLEHTQANCSSTMVPVETETRRKVSALCLESSQEASKQSSVSNIANSRDNKHKKTIFCRFLRKMDSTWFVVALAGLAFMVIGTEVPMADANDIEVMSELAITFAFSIGVSLLTSLFAFLSACLAMAAAGINQILASLVAGAARRAILARESVVGAAFGFIHALRSTTVAGILSWMLCLLVSCLLLVLAPFFSVIRRKYFLWRNWMEERLGDFVDFVCVDRAKQLERRREITSRELQHGMQYEHLRPTLFARVAAVVPEEGPVPRLGLWFRLRHGIDLNVYCADQTICRIKSAMARNRDSFASLEQQRAFWSQEIRAIRDQARICQERSREAFRRGLRARTELTCSAMQLVTSTPPTRPPSPHLCSLSPPRHPSSLSPRLPPRRPPRRFSLAIATPLSPVKTKKRQPTAEQAAVQKAVQQVKDRHAALEHDVAEQLARFRRTGSHQVVRDLEAWQTARQHFQQLSEASREQVRRLYGNTSKTAFLRAKAAEEARARAIREARVAAATHTRRSAEAALESAVAEESKARAGWEAARDAVAARRAEVESAIAEETKVHGLLLGTADKPEPSSTGMVKAVVADEPEPSLTGMVKVDAAIVADEPEPSSTGMVKANAADEPEPSSTGKVKADAIVVADEPEPSSTGKVKADTAVAADEPEPSLMGKVKAVNQAETTDDPESARRREKKSSQEQEGTTNAAPLAEPIPEVEQGEANAEPAQADEPEMADASMTELAQELEKALCALTLADEPETVDAMEGLAQEPVKAEQDLATDELETSESAVYRADEPMFESSHEEENEVKDAMGTSDAQENCDQMLVDEPQPSTQQQERAAVQRAAQEEAERVEAHRRAQEAQAQRDEEDRSWHALFLAREHAVELQPPVPMAVQLPSPPAYPSLPGWDEPVQDAFLDTQVLAWEQEALAEIAAQPEAQPAYEALAGWYDPELDAQIDALLDSVDQTGTVAEGGDDTAAEAVAEAQPQQEPAWEEWEGFVPDPVQARMDEFRRRHMHDDDDTDCDLDDEDFEIGAASEGAPEAEPQSASAEEARPMSAAQASRVGQEVPVFDFNFGRAARQPVSRVSQSVSGTDSPAMTASPKLNVEAARAAIAQLCGPGKATREGLRGSEPGPSKAAEEATEPVGATPATTTPELRPDAAKLAAAALAQREQHAGPAERRVLPARGVRVSKEAKQKALQKQLEEEEAAAEVAHELGENGDSVWGLRESEPEFWAELVADKIAEKKAKAEGQEQA</sequence>
<feature type="region of interest" description="Disordered" evidence="1">
    <location>
        <begin position="1254"/>
        <end position="1276"/>
    </location>
</feature>
<evidence type="ECO:0000256" key="1">
    <source>
        <dbReference type="SAM" id="MobiDB-lite"/>
    </source>
</evidence>
<keyword evidence="2" id="KW-0812">Transmembrane</keyword>
<evidence type="ECO:0000313" key="4">
    <source>
        <dbReference type="Proteomes" id="UP001305647"/>
    </source>
</evidence>
<feature type="compositionally biased region" description="Low complexity" evidence="1">
    <location>
        <begin position="1083"/>
        <end position="1099"/>
    </location>
</feature>
<feature type="compositionally biased region" description="Basic and acidic residues" evidence="1">
    <location>
        <begin position="737"/>
        <end position="748"/>
    </location>
</feature>
<feature type="region of interest" description="Disordered" evidence="1">
    <location>
        <begin position="1066"/>
        <end position="1110"/>
    </location>
</feature>
<feature type="compositionally biased region" description="Low complexity" evidence="1">
    <location>
        <begin position="1129"/>
        <end position="1140"/>
    </location>
</feature>
<feature type="compositionally biased region" description="Basic and acidic residues" evidence="1">
    <location>
        <begin position="895"/>
        <end position="920"/>
    </location>
</feature>
<feature type="region of interest" description="Disordered" evidence="1">
    <location>
        <begin position="821"/>
        <end position="920"/>
    </location>
</feature>
<feature type="compositionally biased region" description="Acidic residues" evidence="1">
    <location>
        <begin position="1068"/>
        <end position="1081"/>
    </location>
</feature>
<feature type="region of interest" description="Disordered" evidence="1">
    <location>
        <begin position="1129"/>
        <end position="1150"/>
    </location>
</feature>
<feature type="transmembrane region" description="Helical" evidence="2">
    <location>
        <begin position="233"/>
        <end position="256"/>
    </location>
</feature>
<protein>
    <submittedName>
        <fullName evidence="3">Uncharacterized protein</fullName>
    </submittedName>
</protein>
<feature type="transmembrane region" description="Helical" evidence="2">
    <location>
        <begin position="130"/>
        <end position="150"/>
    </location>
</feature>
<comment type="caution">
    <text evidence="3">The sequence shown here is derived from an EMBL/GenBank/DDBJ whole genome shotgun (WGS) entry which is preliminary data.</text>
</comment>
<proteinExistence type="predicted"/>
<accession>A0AAN6Q6F3</accession>
<feature type="region of interest" description="Disordered" evidence="1">
    <location>
        <begin position="412"/>
        <end position="447"/>
    </location>
</feature>